<proteinExistence type="predicted"/>
<evidence type="ECO:0000313" key="1">
    <source>
        <dbReference type="EMBL" id="CCA85135.1"/>
    </source>
</evidence>
<accession>G3A1N2</accession>
<gene>
    <name evidence="1" type="ORF">RALSY_11134</name>
</gene>
<dbReference type="EMBL" id="FR854086">
    <property type="protein sequence ID" value="CCA85135.1"/>
    <property type="molecule type" value="Genomic_DNA"/>
</dbReference>
<protein>
    <submittedName>
        <fullName evidence="1">Uncharacterized protein</fullName>
    </submittedName>
</protein>
<reference evidence="1" key="2">
    <citation type="submission" date="2011-04" db="EMBL/GenBank/DDBJ databases">
        <authorList>
            <person name="Genoscope - CEA"/>
        </authorList>
    </citation>
    <scope>NUCLEOTIDE SEQUENCE</scope>
    <source>
        <strain evidence="1">R24</strain>
    </source>
</reference>
<reference evidence="1" key="1">
    <citation type="journal article" date="2011" name="PLoS ONE">
        <title>Ralstonia syzygii, the Blood Disease Bacterium and some Asian R. solanacearum strains form a single genomic species despite divergent lifestyles.</title>
        <authorList>
            <person name="Remenant B."/>
            <person name="de Cambiaire J.C."/>
            <person name="Cellier G."/>
            <person name="Jacobs J.M."/>
            <person name="Mangenot S."/>
            <person name="Barbe V."/>
            <person name="Lajus A."/>
            <person name="Vallenet D."/>
            <person name="Medigue C."/>
            <person name="Fegan M."/>
            <person name="Allen C."/>
            <person name="Prior P."/>
        </authorList>
    </citation>
    <scope>NUCLEOTIDE SEQUENCE</scope>
    <source>
        <strain evidence="1">R24</strain>
    </source>
</reference>
<organism evidence="1">
    <name type="scientific">Ralstonia syzygii R24</name>
    <dbReference type="NCBI Taxonomy" id="907261"/>
    <lineage>
        <taxon>Bacteria</taxon>
        <taxon>Pseudomonadati</taxon>
        <taxon>Pseudomonadota</taxon>
        <taxon>Betaproteobacteria</taxon>
        <taxon>Burkholderiales</taxon>
        <taxon>Burkholderiaceae</taxon>
        <taxon>Ralstonia</taxon>
        <taxon>Ralstonia solanacearum species complex</taxon>
    </lineage>
</organism>
<dbReference type="RefSeq" id="WP_231649637.1">
    <property type="nucleotide sequence ID" value="NZ_CP115944.1"/>
</dbReference>
<dbReference type="AlphaFoldDB" id="G3A1N2"/>
<name>G3A1N2_9RALS</name>
<sequence>MSADSYTRCGTPLVYAGQLHLRHEIIAESWTDDQLADYECALETIGNVIALRARDVEEEKAKLAPSKDRIAELRHQQAELIRERSKLRIGDRDAIACAIDKYGKLVRASAQQGHSL</sequence>